<keyword evidence="3" id="KW-0399">Innate immunity</keyword>
<dbReference type="InterPro" id="IPR011029">
    <property type="entry name" value="DEATH-like_dom_sf"/>
</dbReference>
<evidence type="ECO:0000256" key="2">
    <source>
        <dbReference type="ARBA" id="ARBA00022490"/>
    </source>
</evidence>
<comment type="subcellular location">
    <subcellularLocation>
        <location evidence="1">Cytoplasm</location>
        <location evidence="1">Cytosol</location>
    </subcellularLocation>
</comment>
<dbReference type="FunFam" id="1.10.533.10:FF:000013">
    <property type="entry name" value="Apoptosis-associated speck-like protein containing a CARD"/>
    <property type="match status" value="1"/>
</dbReference>
<dbReference type="Pfam" id="PF00619">
    <property type="entry name" value="CARD"/>
    <property type="match status" value="1"/>
</dbReference>
<dbReference type="GO" id="GO:0006954">
    <property type="term" value="P:inflammatory response"/>
    <property type="evidence" value="ECO:0007669"/>
    <property type="project" value="UniProtKB-KW"/>
</dbReference>
<proteinExistence type="predicted"/>
<evidence type="ECO:0000256" key="3">
    <source>
        <dbReference type="ARBA" id="ARBA00022588"/>
    </source>
</evidence>
<dbReference type="GO" id="GO:0005829">
    <property type="term" value="C:cytosol"/>
    <property type="evidence" value="ECO:0007669"/>
    <property type="project" value="UniProtKB-SubCell"/>
</dbReference>
<dbReference type="GO" id="GO:0042981">
    <property type="term" value="P:regulation of apoptotic process"/>
    <property type="evidence" value="ECO:0007669"/>
    <property type="project" value="InterPro"/>
</dbReference>
<dbReference type="Proteomes" id="UP001155660">
    <property type="component" value="Chromosome A2"/>
</dbReference>
<dbReference type="InterPro" id="IPR033516">
    <property type="entry name" value="CARD8/ASC/NALP1_CARD"/>
</dbReference>
<dbReference type="InterPro" id="IPR001315">
    <property type="entry name" value="CARD"/>
</dbReference>
<dbReference type="GO" id="GO:0045087">
    <property type="term" value="P:innate immune response"/>
    <property type="evidence" value="ECO:0007669"/>
    <property type="project" value="UniProtKB-KW"/>
</dbReference>
<dbReference type="OrthoDB" id="8891580at2759"/>
<dbReference type="InterPro" id="IPR051249">
    <property type="entry name" value="NLRP_Inflammasome"/>
</dbReference>
<organism evidence="7">
    <name type="scientific">Cyprinus carpio</name>
    <name type="common">Common carp</name>
    <dbReference type="NCBI Taxonomy" id="7962"/>
    <lineage>
        <taxon>Eukaryota</taxon>
        <taxon>Metazoa</taxon>
        <taxon>Chordata</taxon>
        <taxon>Craniata</taxon>
        <taxon>Vertebrata</taxon>
        <taxon>Euteleostomi</taxon>
        <taxon>Actinopterygii</taxon>
        <taxon>Neopterygii</taxon>
        <taxon>Teleostei</taxon>
        <taxon>Ostariophysi</taxon>
        <taxon>Cypriniformes</taxon>
        <taxon>Cyprinidae</taxon>
        <taxon>Cyprininae</taxon>
        <taxon>Cyprinus</taxon>
    </lineage>
</organism>
<dbReference type="SUPFAM" id="SSF47986">
    <property type="entry name" value="DEATH domain"/>
    <property type="match status" value="1"/>
</dbReference>
<evidence type="ECO:0000256" key="4">
    <source>
        <dbReference type="ARBA" id="ARBA00022859"/>
    </source>
</evidence>
<evidence type="ECO:0000256" key="1">
    <source>
        <dbReference type="ARBA" id="ARBA00004514"/>
    </source>
</evidence>
<sequence>MSFEAQFVDSNYAQLIQRVTSVMPIADELKNKGMLHPETYSEIKAEQTNQGKMRRLFEALNSGGDRVKSDFYYALRNHENYLFKDLAPCTQETEASCNQDTEKDATWKTRKIRCSYLKKKEY</sequence>
<name>A0A9Q9V3T5_CYPCA</name>
<dbReference type="RefSeq" id="XP_018934213.1">
    <property type="nucleotide sequence ID" value="XM_019078668.2"/>
</dbReference>
<keyword evidence="5" id="KW-0395">Inflammatory response</keyword>
<evidence type="ECO:0000256" key="5">
    <source>
        <dbReference type="ARBA" id="ARBA00023198"/>
    </source>
</evidence>
<dbReference type="AlphaFoldDB" id="A0A9Q9V3T5"/>
<feature type="domain" description="CARD" evidence="6">
    <location>
        <begin position="1"/>
        <end position="90"/>
    </location>
</feature>
<keyword evidence="2" id="KW-0963">Cytoplasm</keyword>
<gene>
    <name evidence="7" type="primary">pycard</name>
</gene>
<reference evidence="7" key="1">
    <citation type="submission" date="2025-08" db="UniProtKB">
        <authorList>
            <consortium name="RefSeq"/>
        </authorList>
    </citation>
    <scope>IDENTIFICATION</scope>
    <source>
        <tissue evidence="7">Muscle</tissue>
    </source>
</reference>
<dbReference type="PROSITE" id="PS50209">
    <property type="entry name" value="CARD"/>
    <property type="match status" value="1"/>
</dbReference>
<dbReference type="KEGG" id="ccar:109061568"/>
<evidence type="ECO:0000313" key="7">
    <source>
        <dbReference type="RefSeq" id="XP_018934213.1"/>
    </source>
</evidence>
<keyword evidence="4" id="KW-0391">Immunity</keyword>
<evidence type="ECO:0000259" key="6">
    <source>
        <dbReference type="PROSITE" id="PS50209"/>
    </source>
</evidence>
<accession>A0A9Q9V3T5</accession>
<dbReference type="PANTHER" id="PTHR46985">
    <property type="entry name" value="NACHT, LRR AND PYD DOMAINS-CONTAINING PROTEIN 1"/>
    <property type="match status" value="1"/>
</dbReference>
<dbReference type="CDD" id="cd08330">
    <property type="entry name" value="CARD_ASC_NALP1"/>
    <property type="match status" value="1"/>
</dbReference>
<protein>
    <submittedName>
        <fullName evidence="7">Apoptosis-associated speck-like protein containing a CARD</fullName>
    </submittedName>
</protein>
<dbReference type="GeneID" id="109061568"/>
<dbReference type="Gene3D" id="1.10.533.10">
    <property type="entry name" value="Death Domain, Fas"/>
    <property type="match status" value="1"/>
</dbReference>
<dbReference type="PANTHER" id="PTHR46985:SF2">
    <property type="entry name" value="APOPTOSIS-ASSOCIATED SPECK-LIKE PROTEIN CONTAINING A CARD"/>
    <property type="match status" value="1"/>
</dbReference>